<dbReference type="PANTHER" id="PTHR14614">
    <property type="entry name" value="HEPATOCELLULAR CARCINOMA-ASSOCIATED ANTIGEN"/>
    <property type="match status" value="1"/>
</dbReference>
<evidence type="ECO:0000256" key="3">
    <source>
        <dbReference type="ARBA" id="ARBA00012533"/>
    </source>
</evidence>
<comment type="similarity">
    <text evidence="9">Belongs to the methyltransferase superfamily. METTL18 family.</text>
</comment>
<evidence type="ECO:0000256" key="5">
    <source>
        <dbReference type="ARBA" id="ARBA00022603"/>
    </source>
</evidence>
<dbReference type="GO" id="GO:0018064">
    <property type="term" value="F:protein-L-histidine N-tele-methyltransferase activity"/>
    <property type="evidence" value="ECO:0007669"/>
    <property type="project" value="UniProtKB-EC"/>
</dbReference>
<evidence type="ECO:0000256" key="4">
    <source>
        <dbReference type="ARBA" id="ARBA00022490"/>
    </source>
</evidence>
<dbReference type="Gene3D" id="3.40.50.150">
    <property type="entry name" value="Vaccinia Virus protein VP39"/>
    <property type="match status" value="1"/>
</dbReference>
<evidence type="ECO:0000256" key="6">
    <source>
        <dbReference type="ARBA" id="ARBA00022679"/>
    </source>
</evidence>
<dbReference type="Proteomes" id="UP000054251">
    <property type="component" value="Unassembled WGS sequence"/>
</dbReference>
<evidence type="ECO:0000256" key="1">
    <source>
        <dbReference type="ARBA" id="ARBA00004123"/>
    </source>
</evidence>
<evidence type="ECO:0000256" key="2">
    <source>
        <dbReference type="ARBA" id="ARBA00004496"/>
    </source>
</evidence>
<keyword evidence="6" id="KW-0808">Transferase</keyword>
<evidence type="ECO:0000256" key="9">
    <source>
        <dbReference type="ARBA" id="ARBA00038126"/>
    </source>
</evidence>
<keyword evidence="4" id="KW-0963">Cytoplasm</keyword>
<keyword evidence="5" id="KW-0489">Methyltransferase</keyword>
<dbReference type="GO" id="GO:0032259">
    <property type="term" value="P:methylation"/>
    <property type="evidence" value="ECO:0007669"/>
    <property type="project" value="UniProtKB-KW"/>
</dbReference>
<keyword evidence="7" id="KW-0949">S-adenosyl-L-methionine</keyword>
<gene>
    <name evidence="10" type="ORF">AC631_04180</name>
</gene>
<dbReference type="EMBL" id="LMYN01000105">
    <property type="protein sequence ID" value="KSA00062.1"/>
    <property type="molecule type" value="Genomic_DNA"/>
</dbReference>
<dbReference type="GO" id="GO:0005634">
    <property type="term" value="C:nucleus"/>
    <property type="evidence" value="ECO:0007669"/>
    <property type="project" value="UniProtKB-SubCell"/>
</dbReference>
<reference evidence="10 11" key="1">
    <citation type="submission" date="2015-11" db="EMBL/GenBank/DDBJ databases">
        <title>The genome of Debaryomyces fabryi.</title>
        <authorList>
            <person name="Tafer H."/>
            <person name="Lopandic K."/>
        </authorList>
    </citation>
    <scope>NUCLEOTIDE SEQUENCE [LARGE SCALE GENOMIC DNA]</scope>
    <source>
        <strain evidence="10 11">CBS 789</strain>
    </source>
</reference>
<dbReference type="InterPro" id="IPR019410">
    <property type="entry name" value="Methyltransf_16"/>
</dbReference>
<dbReference type="AlphaFoldDB" id="A0A0V1PUZ0"/>
<comment type="caution">
    <text evidence="10">The sequence shown here is derived from an EMBL/GenBank/DDBJ whole genome shotgun (WGS) entry which is preliminary data.</text>
</comment>
<dbReference type="OrthoDB" id="1723750at2759"/>
<dbReference type="EC" id="2.1.1.85" evidence="3"/>
<evidence type="ECO:0000256" key="8">
    <source>
        <dbReference type="ARBA" id="ARBA00023242"/>
    </source>
</evidence>
<keyword evidence="11" id="KW-1185">Reference proteome</keyword>
<proteinExistence type="inferred from homology"/>
<dbReference type="InterPro" id="IPR029063">
    <property type="entry name" value="SAM-dependent_MTases_sf"/>
</dbReference>
<keyword evidence="8" id="KW-0539">Nucleus</keyword>
<sequence length="368" mass="41575">MSFSFGFTNEDFSDDDIEESVNVNNVPVSKLNENPLDKLSETIDESSYPKMHTLESILHTLNGVRLTFDNYTTPIGQNIIYRRELFDVKHQIMCEDDDNSVKHGVTSDVLIGDNNVVDLKKNVYEGGFKSWECSYDMVDELSNMINNGKLKYKNLLEFGCGTALPTCFLLMKKFQMQDKTSTNYILSDFNYDVLRLVTVPNLIIHWASTLEPSKLNELCASQPTGDLEVDAPILSNDEVLITEPLINEFINQLSEYNVKLLFVSGSWGREFNSLLNGTPIDLIISSETIYSPESLPIVAESLIEILTQSNVPKSSCLIASKNFYFGVGGSVTEFVNYLKNKKLEKISLDVNEIHDSQLKRSLITLTYF</sequence>
<accession>A0A0V1PUZ0</accession>
<name>A0A0V1PUZ0_9ASCO</name>
<organism evidence="10 11">
    <name type="scientific">Debaryomyces fabryi</name>
    <dbReference type="NCBI Taxonomy" id="58627"/>
    <lineage>
        <taxon>Eukaryota</taxon>
        <taxon>Fungi</taxon>
        <taxon>Dikarya</taxon>
        <taxon>Ascomycota</taxon>
        <taxon>Saccharomycotina</taxon>
        <taxon>Pichiomycetes</taxon>
        <taxon>Debaryomycetaceae</taxon>
        <taxon>Debaryomyces</taxon>
    </lineage>
</organism>
<dbReference type="GO" id="GO:0005737">
    <property type="term" value="C:cytoplasm"/>
    <property type="evidence" value="ECO:0007669"/>
    <property type="project" value="UniProtKB-SubCell"/>
</dbReference>
<dbReference type="GeneID" id="26841189"/>
<dbReference type="RefSeq" id="XP_015466164.1">
    <property type="nucleotide sequence ID" value="XM_015613009.1"/>
</dbReference>
<evidence type="ECO:0000313" key="10">
    <source>
        <dbReference type="EMBL" id="KSA00062.1"/>
    </source>
</evidence>
<evidence type="ECO:0000256" key="7">
    <source>
        <dbReference type="ARBA" id="ARBA00022691"/>
    </source>
</evidence>
<protein>
    <recommendedName>
        <fullName evidence="3">protein-histidine N-methyltransferase</fullName>
        <ecNumber evidence="3">2.1.1.85</ecNumber>
    </recommendedName>
</protein>
<evidence type="ECO:0000313" key="11">
    <source>
        <dbReference type="Proteomes" id="UP000054251"/>
    </source>
</evidence>
<comment type="subcellular location">
    <subcellularLocation>
        <location evidence="2">Cytoplasm</location>
    </subcellularLocation>
    <subcellularLocation>
        <location evidence="1">Nucleus</location>
    </subcellularLocation>
</comment>
<dbReference type="PANTHER" id="PTHR14614:SF39">
    <property type="entry name" value="HISTIDINE PROTEIN METHYLTRANSFERASE 1 HOMOLOG"/>
    <property type="match status" value="1"/>
</dbReference>